<sequence>MTEVTDVKFPYHYDVVGSLLRTAELKDALVRFDRGDITALELKKIQRAETKKVVDREVALGLKAVTDGEFNRNWWHLDFWKSLTGISEHFKESISFAGGGNKLHTAQLVDKVAFNPEHPFFTDFKYTQSLVPDGVTVKQTIPSPTLLFGANWHDIYADWDTYLSDLAEAYHQTILHFYALGNRYLQLDDTNWAYLISELNATEDNPEAHANFESQARDAVSLVNAVLKDLPADLTTTTHICRGNFKSTYVFSGSYDVVAKYLGQLNYDGLFLEYDSQRAGGFEPLDEIWHNDANKRLILGLVTSKTPQLETEETLIARLNEAAKHVPLENLGLSTQCGFASSTVGNLLTQDEEWRKLQRIIDVAKQVWAI</sequence>
<name>A0A921JWS5_9LACO</name>
<dbReference type="GO" id="GO:0009086">
    <property type="term" value="P:methionine biosynthetic process"/>
    <property type="evidence" value="ECO:0007669"/>
    <property type="project" value="InterPro"/>
</dbReference>
<dbReference type="SUPFAM" id="SSF51726">
    <property type="entry name" value="UROD/MetE-like"/>
    <property type="match status" value="1"/>
</dbReference>
<dbReference type="InterPro" id="IPR002629">
    <property type="entry name" value="Met_Synth_C/arc"/>
</dbReference>
<evidence type="ECO:0000259" key="1">
    <source>
        <dbReference type="Pfam" id="PF01717"/>
    </source>
</evidence>
<comment type="caution">
    <text evidence="2">The sequence shown here is derived from an EMBL/GenBank/DDBJ whole genome shotgun (WGS) entry which is preliminary data.</text>
</comment>
<dbReference type="GO" id="GO:0003871">
    <property type="term" value="F:5-methyltetrahydropteroyltriglutamate-homocysteine S-methyltransferase activity"/>
    <property type="evidence" value="ECO:0007669"/>
    <property type="project" value="UniProtKB-EC"/>
</dbReference>
<dbReference type="InterPro" id="IPR038071">
    <property type="entry name" value="UROD/MetE-like_sf"/>
</dbReference>
<dbReference type="Proteomes" id="UP000721920">
    <property type="component" value="Unassembled WGS sequence"/>
</dbReference>
<evidence type="ECO:0000313" key="3">
    <source>
        <dbReference type="Proteomes" id="UP000721920"/>
    </source>
</evidence>
<dbReference type="EC" id="2.1.1.14" evidence="2"/>
<reference evidence="2" key="1">
    <citation type="journal article" date="2021" name="PeerJ">
        <title>Extensive microbial diversity within the chicken gut microbiome revealed by metagenomics and culture.</title>
        <authorList>
            <person name="Gilroy R."/>
            <person name="Ravi A."/>
            <person name="Getino M."/>
            <person name="Pursley I."/>
            <person name="Horton D.L."/>
            <person name="Alikhan N.F."/>
            <person name="Baker D."/>
            <person name="Gharbi K."/>
            <person name="Hall N."/>
            <person name="Watson M."/>
            <person name="Adriaenssens E.M."/>
            <person name="Foster-Nyarko E."/>
            <person name="Jarju S."/>
            <person name="Secka A."/>
            <person name="Antonio M."/>
            <person name="Oren A."/>
            <person name="Chaudhuri R.R."/>
            <person name="La Ragione R."/>
            <person name="Hildebrand F."/>
            <person name="Pallen M.J."/>
        </authorList>
    </citation>
    <scope>NUCLEOTIDE SEQUENCE</scope>
    <source>
        <strain evidence="2">CHK173-2145</strain>
    </source>
</reference>
<feature type="domain" description="Cobalamin-independent methionine synthase MetE C-terminal/archaeal" evidence="1">
    <location>
        <begin position="15"/>
        <end position="365"/>
    </location>
</feature>
<dbReference type="NCBIfam" id="NF005085">
    <property type="entry name" value="PRK06520.1"/>
    <property type="match status" value="1"/>
</dbReference>
<dbReference type="Gene3D" id="3.20.20.210">
    <property type="match status" value="1"/>
</dbReference>
<dbReference type="CDD" id="cd03311">
    <property type="entry name" value="CIMS_C_terminal_like"/>
    <property type="match status" value="1"/>
</dbReference>
<keyword evidence="2" id="KW-0489">Methyltransferase</keyword>
<keyword evidence="2" id="KW-0808">Transferase</keyword>
<dbReference type="GO" id="GO:0008270">
    <property type="term" value="F:zinc ion binding"/>
    <property type="evidence" value="ECO:0007669"/>
    <property type="project" value="InterPro"/>
</dbReference>
<organism evidence="2 3">
    <name type="scientific">Levilactobacillus hammesii</name>
    <dbReference type="NCBI Taxonomy" id="267633"/>
    <lineage>
        <taxon>Bacteria</taxon>
        <taxon>Bacillati</taxon>
        <taxon>Bacillota</taxon>
        <taxon>Bacilli</taxon>
        <taxon>Lactobacillales</taxon>
        <taxon>Lactobacillaceae</taxon>
        <taxon>Levilactobacillus</taxon>
    </lineage>
</organism>
<dbReference type="Pfam" id="PF01717">
    <property type="entry name" value="Meth_synt_2"/>
    <property type="match status" value="1"/>
</dbReference>
<accession>A0A921JWS5</accession>
<dbReference type="PANTHER" id="PTHR43844:SF1">
    <property type="entry name" value="METHIONINE SYNTHASE"/>
    <property type="match status" value="1"/>
</dbReference>
<reference evidence="2" key="2">
    <citation type="submission" date="2021-09" db="EMBL/GenBank/DDBJ databases">
        <authorList>
            <person name="Gilroy R."/>
        </authorList>
    </citation>
    <scope>NUCLEOTIDE SEQUENCE</scope>
    <source>
        <strain evidence="2">CHK173-2145</strain>
    </source>
</reference>
<proteinExistence type="predicted"/>
<protein>
    <submittedName>
        <fullName evidence="2">5-methyltetrahydropteroyltriglutamate--homocysteine S-methyltransferase</fullName>
        <ecNumber evidence="2">2.1.1.14</ecNumber>
    </submittedName>
</protein>
<dbReference type="GO" id="GO:0032259">
    <property type="term" value="P:methylation"/>
    <property type="evidence" value="ECO:0007669"/>
    <property type="project" value="UniProtKB-KW"/>
</dbReference>
<dbReference type="AlphaFoldDB" id="A0A921JWS5"/>
<evidence type="ECO:0000313" key="2">
    <source>
        <dbReference type="EMBL" id="HJE87338.1"/>
    </source>
</evidence>
<dbReference type="EMBL" id="DYXN01000103">
    <property type="protein sequence ID" value="HJE87338.1"/>
    <property type="molecule type" value="Genomic_DNA"/>
</dbReference>
<gene>
    <name evidence="2" type="ORF">K8U88_07095</name>
</gene>
<dbReference type="PANTHER" id="PTHR43844">
    <property type="entry name" value="METHIONINE SYNTHASE"/>
    <property type="match status" value="1"/>
</dbReference>